<comment type="caution">
    <text evidence="7">The sequence shown here is derived from an EMBL/GenBank/DDBJ whole genome shotgun (WGS) entry which is preliminary data.</text>
</comment>
<evidence type="ECO:0000259" key="6">
    <source>
        <dbReference type="Pfam" id="PF24527"/>
    </source>
</evidence>
<dbReference type="GO" id="GO:0006606">
    <property type="term" value="P:protein import into nucleus"/>
    <property type="evidence" value="ECO:0007669"/>
    <property type="project" value="EnsemblFungi"/>
</dbReference>
<dbReference type="PANTHER" id="PTHR28206:SF1">
    <property type="entry name" value="NUCLEOPORIN POM152"/>
    <property type="match status" value="1"/>
</dbReference>
<dbReference type="GO" id="GO:0005641">
    <property type="term" value="C:nuclear envelope lumen"/>
    <property type="evidence" value="ECO:0007669"/>
    <property type="project" value="EnsemblFungi"/>
</dbReference>
<dbReference type="GO" id="GO:0070762">
    <property type="term" value="C:nuclear pore transmembrane ring"/>
    <property type="evidence" value="ECO:0007669"/>
    <property type="project" value="EnsemblFungi"/>
</dbReference>
<feature type="domain" description="Nucleoporin POM152 first Ig-like" evidence="5">
    <location>
        <begin position="244"/>
        <end position="361"/>
    </location>
</feature>
<dbReference type="EMBL" id="LLZZ01000172">
    <property type="protein sequence ID" value="KTA96591.1"/>
    <property type="molecule type" value="Genomic_DNA"/>
</dbReference>
<evidence type="ECO:0000259" key="2">
    <source>
        <dbReference type="Pfam" id="PF23664"/>
    </source>
</evidence>
<dbReference type="GO" id="GO:0017056">
    <property type="term" value="F:structural constituent of nuclear pore"/>
    <property type="evidence" value="ECO:0007669"/>
    <property type="project" value="EnsemblFungi"/>
</dbReference>
<dbReference type="PANTHER" id="PTHR28206">
    <property type="entry name" value="NUCLEOPORIN POM152"/>
    <property type="match status" value="1"/>
</dbReference>
<evidence type="ECO:0000256" key="1">
    <source>
        <dbReference type="SAM" id="MobiDB-lite"/>
    </source>
</evidence>
<organism evidence="7 8">
    <name type="scientific">Candida glabrata</name>
    <name type="common">Yeast</name>
    <name type="synonym">Torulopsis glabrata</name>
    <dbReference type="NCBI Taxonomy" id="5478"/>
    <lineage>
        <taxon>Eukaryota</taxon>
        <taxon>Fungi</taxon>
        <taxon>Dikarya</taxon>
        <taxon>Ascomycota</taxon>
        <taxon>Saccharomycotina</taxon>
        <taxon>Saccharomycetes</taxon>
        <taxon>Saccharomycetales</taxon>
        <taxon>Saccharomycetaceae</taxon>
        <taxon>Nakaseomyces</taxon>
    </lineage>
</organism>
<feature type="domain" description="Nucleoporin POM152 N-terminal transmembrane" evidence="3">
    <location>
        <begin position="100"/>
        <end position="191"/>
    </location>
</feature>
<feature type="domain" description="Nucleoporin POM152 immunoglobulin-like" evidence="2">
    <location>
        <begin position="594"/>
        <end position="701"/>
    </location>
</feature>
<dbReference type="InterPro" id="IPR056543">
    <property type="entry name" value="Ig-like_POM152_9th"/>
</dbReference>
<dbReference type="InterPro" id="IPR037701">
    <property type="entry name" value="Pom152"/>
</dbReference>
<dbReference type="InterPro" id="IPR056540">
    <property type="entry name" value="TMD_POM152"/>
</dbReference>
<evidence type="ECO:0000313" key="7">
    <source>
        <dbReference type="EMBL" id="KTA96591.1"/>
    </source>
</evidence>
<dbReference type="VEuPathDB" id="FungiDB:CAGL0K03817g"/>
<dbReference type="Pfam" id="PF24312">
    <property type="entry name" value="Ig-like_POM152"/>
    <property type="match status" value="2"/>
</dbReference>
<accession>A0A0W0DZI4</accession>
<dbReference type="InterPro" id="IPR056544">
    <property type="entry name" value="Ig_POM152"/>
</dbReference>
<proteinExistence type="predicted"/>
<dbReference type="VEuPathDB" id="FungiDB:GWK60_K03685"/>
<feature type="domain" description="Nucleoporin POM152 immunoglobulin-like" evidence="2">
    <location>
        <begin position="932"/>
        <end position="1009"/>
    </location>
</feature>
<dbReference type="Pfam" id="PF24097">
    <property type="entry name" value="TMD_POM152"/>
    <property type="match status" value="1"/>
</dbReference>
<feature type="domain" description="Nucleoporin POM152 immunoglobulin-like" evidence="2">
    <location>
        <begin position="702"/>
        <end position="783"/>
    </location>
</feature>
<dbReference type="GO" id="GO:0030474">
    <property type="term" value="P:spindle pole body duplication"/>
    <property type="evidence" value="ECO:0007669"/>
    <property type="project" value="EnsemblFungi"/>
</dbReference>
<evidence type="ECO:0000259" key="4">
    <source>
        <dbReference type="Pfam" id="PF24312"/>
    </source>
</evidence>
<dbReference type="Proteomes" id="UP000054886">
    <property type="component" value="Unassembled WGS sequence"/>
</dbReference>
<dbReference type="Pfam" id="PF24527">
    <property type="entry name" value="Ig-like_Pom152_9"/>
    <property type="match status" value="1"/>
</dbReference>
<dbReference type="VEuPathDB" id="FungiDB:GVI51_K03663"/>
<reference evidence="7 8" key="1">
    <citation type="submission" date="2015-10" db="EMBL/GenBank/DDBJ databases">
        <title>Draft genomes sequences of Candida glabrata isolates 1A, 1B, 2A, 2B, 3A and 3B.</title>
        <authorList>
            <person name="Haavelsrud O.E."/>
            <person name="Gaustad P."/>
        </authorList>
    </citation>
    <scope>NUCLEOTIDE SEQUENCE [LARGE SCALE GENOMIC DNA]</scope>
    <source>
        <strain evidence="7">910700640</strain>
    </source>
</reference>
<dbReference type="InterPro" id="IPR056541">
    <property type="entry name" value="Ig-like_POM152"/>
</dbReference>
<protein>
    <submittedName>
        <fullName evidence="7">Nucleoporin POM152</fullName>
    </submittedName>
</protein>
<feature type="domain" description="Nucleoporin POM152 ninth Ig-like" evidence="6">
    <location>
        <begin position="1130"/>
        <end position="1201"/>
    </location>
</feature>
<sequence length="1317" mass="147948">MSSNRWNMFSDTPRGDHWLNSPGMSSPKKRVHDPQIKTKEFKNAEDGFLYNRKDVPTEMHFENSKKYDGVNTTAHVNNERKDNKLRKVDQLPLVSTEALDISRQRALVISVFFLIQAYKIYDNMALQSGLPISGFAIGSNMFNFLFKYLIVDAAFFFTLPVLNIPKLTFPTWVVISQVLLVTSFNIALCNNKTTVLLGMLLSAWKKFNAKEFTITGNTIKNRQAPDYSSHFKGALTVKILPENTAFLNPFQSSYCFPLDGVQGVDTSMNVPIRVNSSSALELIQIEYTDLYTKERELLNFTSKSFSIMDDYHRKDSIDGTEKSSEVKYLTIPLKRIGIYQLKTVIDANNLNLKIQPSQLIVPHCPTITVVGFGDRNRCVGDSDVMKMELHGVPPLKLSYTKEVDGVQYTYFDSNLQPENFDSPLMNGQKAFFSDSHLNNPKWARSHPIVITLDNTIQKSGTYKYKINKLIDGFGNEMDYSTLTDSQLQEYDLTYDFFVHGIASAYLSEKFNPNKLMKKSIFLNIKSDRLKKTEYTADLEFINERGVSKKFTVKTSSESKEIEVSEPGLYKILKVKSEFCPGVVSGKSNVLVTKPVAPELNVVSKPILDECVGQVGLNFDLSFTGVPPFTVPVKIYRIENNNRVIHDTKYIKSESSRKHFSYGPKHEGTYEIVFESISNNIFSEAIPLQPGKDYTFQTSMRVKPGARISKNKNIELCLGHKNNVAVELRGEPPFELSYDIVETSSNKRSSYSKKDLNTNIHDIELPPFKLGGEYILSLVSVKDAKGCVVSLSEADAKINVRRDIPTVAFASTDREQNIFIKEGGTAKVPIKLGGIAPFKINYEQIDHEGNTIKTFKEMFSSNSDFALSIQEAGLYKLTGVKDKTCEGKVEDKLASVAVKYLDKPSFVVQANKRTQKMDALTFKNDDVCELEEASVDLSLIGSPPFILKYDLITPAGKKSQEEIQVATKYVSLKFPSSEAGVYTMIIKSLSDSNYDETSLQNIAHKSVTVAVRQSVNPAPMIELLDSGKIIRTCFTNLEQADLMEPFKLKINRGKAPFVVTVNVYHESTSRVDQFVINDVNGEYLSASEIYKDLKMGNHEIRIVKVVDANGCVNENMLSSVTTLQLSVVEAPKIHLLDSTSDYCVGDYVSYQLNGVPPYQIGYEFNGIQLKFTEKSSQFVRYASEPGVISIRTLQDAASKCVVDFQKPGLATEHEKLSLIIHPIPSVTVSQGKYTVADIHEGDQVEVIFSFEGTPPFSLTYIRAEDPTVNGKQQVIETHKITDIYEYEYRVVTSLQGTYEAIEVADAHCFAKNDAFFQM</sequence>
<feature type="compositionally biased region" description="Polar residues" evidence="1">
    <location>
        <begin position="1"/>
        <end position="10"/>
    </location>
</feature>
<dbReference type="InterPro" id="IPR056542">
    <property type="entry name" value="Ig-like_POM152_1st"/>
</dbReference>
<evidence type="ECO:0000259" key="3">
    <source>
        <dbReference type="Pfam" id="PF24097"/>
    </source>
</evidence>
<feature type="domain" description="Nucleoporin POM152 Ig-like" evidence="4">
    <location>
        <begin position="518"/>
        <end position="587"/>
    </location>
</feature>
<dbReference type="Pfam" id="PF23664">
    <property type="entry name" value="Ig_Pom152"/>
    <property type="match status" value="3"/>
</dbReference>
<dbReference type="GO" id="GO:0006999">
    <property type="term" value="P:nuclear pore organization"/>
    <property type="evidence" value="ECO:0007669"/>
    <property type="project" value="EnsemblFungi"/>
</dbReference>
<feature type="domain" description="Nucleoporin POM152 Ig-like" evidence="4">
    <location>
        <begin position="804"/>
        <end position="890"/>
    </location>
</feature>
<evidence type="ECO:0000313" key="8">
    <source>
        <dbReference type="Proteomes" id="UP000054886"/>
    </source>
</evidence>
<feature type="region of interest" description="Disordered" evidence="1">
    <location>
        <begin position="1"/>
        <end position="36"/>
    </location>
</feature>
<gene>
    <name evidence="7" type="ORF">AO440_003416</name>
</gene>
<name>A0A0W0DZI4_CANGB</name>
<dbReference type="VEuPathDB" id="FungiDB:B1J91_K03817g"/>
<dbReference type="Pfam" id="PF24519">
    <property type="entry name" value="Ig-like_Pom152_1"/>
    <property type="match status" value="1"/>
</dbReference>
<dbReference type="GO" id="GO:0043495">
    <property type="term" value="F:protein-membrane adaptor activity"/>
    <property type="evidence" value="ECO:0007669"/>
    <property type="project" value="EnsemblFungi"/>
</dbReference>
<evidence type="ECO:0000259" key="5">
    <source>
        <dbReference type="Pfam" id="PF24519"/>
    </source>
</evidence>